<dbReference type="PANTHER" id="PTHR38471:SF2">
    <property type="entry name" value="FOUR HELIX BUNDLE PROTEIN"/>
    <property type="match status" value="1"/>
</dbReference>
<dbReference type="InterPro" id="IPR012657">
    <property type="entry name" value="23S_rRNA-intervening_sequence"/>
</dbReference>
<dbReference type="PANTHER" id="PTHR38471">
    <property type="entry name" value="FOUR HELIX BUNDLE PROTEIN"/>
    <property type="match status" value="1"/>
</dbReference>
<protein>
    <submittedName>
        <fullName evidence="1">Four helix bundle protein</fullName>
    </submittedName>
</protein>
<accession>A0A2D0N827</accession>
<dbReference type="Proteomes" id="UP000223913">
    <property type="component" value="Unassembled WGS sequence"/>
</dbReference>
<evidence type="ECO:0000313" key="1">
    <source>
        <dbReference type="EMBL" id="PHN04645.1"/>
    </source>
</evidence>
<dbReference type="AlphaFoldDB" id="A0A2D0N827"/>
<dbReference type="OrthoDB" id="9811959at2"/>
<organism evidence="1 2">
    <name type="scientific">Flavilitoribacter nigricans (strain ATCC 23147 / DSM 23189 / NBRC 102662 / NCIMB 1420 / SS-2)</name>
    <name type="common">Lewinella nigricans</name>
    <dbReference type="NCBI Taxonomy" id="1122177"/>
    <lineage>
        <taxon>Bacteria</taxon>
        <taxon>Pseudomonadati</taxon>
        <taxon>Bacteroidota</taxon>
        <taxon>Saprospiria</taxon>
        <taxon>Saprospirales</taxon>
        <taxon>Lewinellaceae</taxon>
        <taxon>Flavilitoribacter</taxon>
    </lineage>
</organism>
<dbReference type="RefSeq" id="WP_099152219.1">
    <property type="nucleotide sequence ID" value="NZ_PDUD01000025.1"/>
</dbReference>
<dbReference type="EMBL" id="PDUD01000025">
    <property type="protein sequence ID" value="PHN04645.1"/>
    <property type="molecule type" value="Genomic_DNA"/>
</dbReference>
<dbReference type="CDD" id="cd16377">
    <property type="entry name" value="23S_rRNA_IVP_like"/>
    <property type="match status" value="1"/>
</dbReference>
<dbReference type="Gene3D" id="1.20.1440.60">
    <property type="entry name" value="23S rRNA-intervening sequence"/>
    <property type="match status" value="1"/>
</dbReference>
<dbReference type="SUPFAM" id="SSF158446">
    <property type="entry name" value="IVS-encoded protein-like"/>
    <property type="match status" value="1"/>
</dbReference>
<sequence length="116" mass="13429">MHNFRKLHVWNDAMELAGELYELLEKFPNEEKYGLVSQMKRCAVSIPSNIAEGAGRNTKGEFRQFLGIATASSYELETQLLLSRRMKFIGETDIDHVLPKLHALQKRIYKFKNTLN</sequence>
<keyword evidence="2" id="KW-1185">Reference proteome</keyword>
<dbReference type="Pfam" id="PF05635">
    <property type="entry name" value="23S_rRNA_IVP"/>
    <property type="match status" value="1"/>
</dbReference>
<comment type="caution">
    <text evidence="1">The sequence shown here is derived from an EMBL/GenBank/DDBJ whole genome shotgun (WGS) entry which is preliminary data.</text>
</comment>
<gene>
    <name evidence="1" type="ORF">CRP01_21615</name>
</gene>
<dbReference type="InterPro" id="IPR036583">
    <property type="entry name" value="23S_rRNA_IVS_sf"/>
</dbReference>
<name>A0A2D0N827_FLAN2</name>
<dbReference type="NCBIfam" id="TIGR02436">
    <property type="entry name" value="four helix bundle protein"/>
    <property type="match status" value="1"/>
</dbReference>
<proteinExistence type="predicted"/>
<evidence type="ECO:0000313" key="2">
    <source>
        <dbReference type="Proteomes" id="UP000223913"/>
    </source>
</evidence>
<reference evidence="1 2" key="1">
    <citation type="submission" date="2017-10" db="EMBL/GenBank/DDBJ databases">
        <title>The draft genome sequence of Lewinella nigricans NBRC 102662.</title>
        <authorList>
            <person name="Wang K."/>
        </authorList>
    </citation>
    <scope>NUCLEOTIDE SEQUENCE [LARGE SCALE GENOMIC DNA]</scope>
    <source>
        <strain evidence="1 2">NBRC 102662</strain>
    </source>
</reference>